<gene>
    <name evidence="1" type="ORF">GCM10022393_35890</name>
</gene>
<reference evidence="2" key="1">
    <citation type="journal article" date="2019" name="Int. J. Syst. Evol. Microbiol.">
        <title>The Global Catalogue of Microorganisms (GCM) 10K type strain sequencing project: providing services to taxonomists for standard genome sequencing and annotation.</title>
        <authorList>
            <consortium name="The Broad Institute Genomics Platform"/>
            <consortium name="The Broad Institute Genome Sequencing Center for Infectious Disease"/>
            <person name="Wu L."/>
            <person name="Ma J."/>
        </authorList>
    </citation>
    <scope>NUCLEOTIDE SEQUENCE [LARGE SCALE GENOMIC DNA]</scope>
    <source>
        <strain evidence="2">JCM 17106</strain>
    </source>
</reference>
<evidence type="ECO:0008006" key="3">
    <source>
        <dbReference type="Google" id="ProtNLM"/>
    </source>
</evidence>
<name>A0ABP6UTK9_9FLAO</name>
<dbReference type="PROSITE" id="PS51257">
    <property type="entry name" value="PROKAR_LIPOPROTEIN"/>
    <property type="match status" value="1"/>
</dbReference>
<organism evidence="1 2">
    <name type="scientific">Aquimarina addita</name>
    <dbReference type="NCBI Taxonomy" id="870485"/>
    <lineage>
        <taxon>Bacteria</taxon>
        <taxon>Pseudomonadati</taxon>
        <taxon>Bacteroidota</taxon>
        <taxon>Flavobacteriia</taxon>
        <taxon>Flavobacteriales</taxon>
        <taxon>Flavobacteriaceae</taxon>
        <taxon>Aquimarina</taxon>
    </lineage>
</organism>
<dbReference type="Gene3D" id="3.90.930.1">
    <property type="match status" value="1"/>
</dbReference>
<accession>A0ABP6UTK9</accession>
<sequence>MKTFFYLLLFVNFLLIGCSEQKEKSLANVNTDLFLDIPDTLAIKSALHYNHKASLWTLNDIPYSGFAVSYYPDNSLKEKFGILEGKKQNKYIQWYPDGHFKNVTNYQKGKLHGEKKIWSSDSTHLLLAHFNYQKGKAHGEQKKWYPTGELFKKLNLNQGKEEGIQQAFRKNGVVYANYEARNGRIFGLKKAALCYGLEEESAPYSK</sequence>
<dbReference type="EMBL" id="BAABCW010000019">
    <property type="protein sequence ID" value="GAA3518582.1"/>
    <property type="molecule type" value="Genomic_DNA"/>
</dbReference>
<comment type="caution">
    <text evidence="1">The sequence shown here is derived from an EMBL/GenBank/DDBJ whole genome shotgun (WGS) entry which is preliminary data.</text>
</comment>
<evidence type="ECO:0000313" key="1">
    <source>
        <dbReference type="EMBL" id="GAA3518582.1"/>
    </source>
</evidence>
<protein>
    <recommendedName>
        <fullName evidence="3">Membrane-binding protein</fullName>
    </recommendedName>
</protein>
<proteinExistence type="predicted"/>
<keyword evidence="2" id="KW-1185">Reference proteome</keyword>
<evidence type="ECO:0000313" key="2">
    <source>
        <dbReference type="Proteomes" id="UP001500459"/>
    </source>
</evidence>
<dbReference type="SUPFAM" id="SSF82185">
    <property type="entry name" value="Histone H3 K4-specific methyltransferase SET7/9 N-terminal domain"/>
    <property type="match status" value="2"/>
</dbReference>
<dbReference type="RefSeq" id="WP_344929792.1">
    <property type="nucleotide sequence ID" value="NZ_BAABCW010000019.1"/>
</dbReference>
<dbReference type="Proteomes" id="UP001500459">
    <property type="component" value="Unassembled WGS sequence"/>
</dbReference>